<gene>
    <name evidence="14" type="primary">Aste57867_20423</name>
    <name evidence="13" type="ORF">As57867_020357</name>
    <name evidence="14" type="ORF">ASTE57867_20423</name>
</gene>
<dbReference type="InterPro" id="IPR045244">
    <property type="entry name" value="PGM"/>
</dbReference>
<evidence type="ECO:0000313" key="15">
    <source>
        <dbReference type="Proteomes" id="UP000332933"/>
    </source>
</evidence>
<sequence>MTGFAAFEAKMREEGLSQAAIKAFEYSFSALTSGATGMIGESTIEGVNDIAYLEGRTGSIRESVKPDASLLQKTVVLKLNGGLGTSMGLDKAKSLVTIKGQDTFLDLTAKQIIEMRKNYNSNVRFILMNSFSTSQDTLDYLQKYPEIVSDIDLELLQNKIPKIDAKTFEPAVWPLNPSKEWCPPGHGDLYPSLLGSGKLDKLLAQGYKYMFISNSDNLGATLDLELLTYFAQTNKPFLMECCERTENDKKGGHLARRLADSRLILRESAQCEAADEAQFQNIDKHRYFNTNNLWIRLDKLAEELKKQGGLIKLPMIKNAKTVDPKDASSTPVFQLETAMGAAIECFEGAGAVCVPRTRFAPVKKCDDLLLLRSDAYVVTDDYRLVLAPQTNGVATTVALDGKQYKLVQQLEAALRGNVPSLVNCSRLKITGNVGFAPDVVFEGDVTIVNNSKEQKTILSGHYKNQTIDLTNQAGLGKLSVTAVTTSPIDGQKPGTSGLRKKTKQFMQPNYLNNFVQSTFDALPPKDVHQGTLVVSGDGRFFNKEAIQTIIKMAVASGVDRVWVGQNGLLSTPAVSAVIREREGGAVAFGGFILTASHNPGGIDEDFGIKYNCENGGPAPEKLTDEIYNNTKVVTTYKIAASFPDVDVATVGKTVVKSDDGSRTVVVEVFDAAEDHVHLLKSIFDFAAIKALLARPDFSFVYDCMSGVQGPYAHRVFVDELGAPASSLINAVSLEDFGGHHADPNLTYAHELTHVMGVDAKGTAVYGQAKEPPAFGAACDGDADRNMILGSRFFVTPSDSLAVIAANANVIPFFRKKGGLRGVARSMPTSGAVDLVAQKLGISLFEVPTGWKFFGNLMDSKEVYNKEDYTPFICGEESFGTGSNHIREKDGMWAVLAWLSILASKNTTPGAPLVSVEAIVENHWKTYGRNYYCRYDYEGVDKAGAEKMVAAMANSPSLAGQVFHGFTVKVNDEFTYNDPVDGSISRHQGIRIIFTDGSRIIFRLSGTGVAGATIRMYIEKYEPASGNLKQSAAEALKTLIQVGLELSHLEQFTGRKEPTVIT</sequence>
<evidence type="ECO:0000259" key="12">
    <source>
        <dbReference type="Pfam" id="PF02880"/>
    </source>
</evidence>
<keyword evidence="10" id="KW-0413">Isomerase</keyword>
<name>A0A485LGG1_9STRA</name>
<evidence type="ECO:0000313" key="14">
    <source>
        <dbReference type="EMBL" id="VFT97109.1"/>
    </source>
</evidence>
<comment type="cofactor">
    <cofactor evidence="2">
        <name>Mg(2+)</name>
        <dbReference type="ChEBI" id="CHEBI:18420"/>
    </cofactor>
</comment>
<dbReference type="Pfam" id="PF01704">
    <property type="entry name" value="UDPGP"/>
    <property type="match status" value="1"/>
</dbReference>
<dbReference type="NCBIfam" id="NF005737">
    <property type="entry name" value="PRK07564.1-1"/>
    <property type="match status" value="1"/>
</dbReference>
<dbReference type="GO" id="GO:0005829">
    <property type="term" value="C:cytosol"/>
    <property type="evidence" value="ECO:0007669"/>
    <property type="project" value="TreeGrafter"/>
</dbReference>
<evidence type="ECO:0000256" key="7">
    <source>
        <dbReference type="ARBA" id="ARBA00022695"/>
    </source>
</evidence>
<evidence type="ECO:0000256" key="3">
    <source>
        <dbReference type="ARBA" id="ARBA00010231"/>
    </source>
</evidence>
<dbReference type="GO" id="GO:0000287">
    <property type="term" value="F:magnesium ion binding"/>
    <property type="evidence" value="ECO:0007669"/>
    <property type="project" value="InterPro"/>
</dbReference>
<dbReference type="Pfam" id="PF24947">
    <property type="entry name" value="PGM1_C_vert_fung"/>
    <property type="match status" value="1"/>
</dbReference>
<dbReference type="InterPro" id="IPR005844">
    <property type="entry name" value="A-D-PHexomutase_a/b/a-I"/>
</dbReference>
<dbReference type="InterPro" id="IPR005846">
    <property type="entry name" value="A-D-PHexomutase_a/b/a-III"/>
</dbReference>
<dbReference type="CDD" id="cd03085">
    <property type="entry name" value="PGM1"/>
    <property type="match status" value="1"/>
</dbReference>
<dbReference type="Proteomes" id="UP000332933">
    <property type="component" value="Unassembled WGS sequence"/>
</dbReference>
<dbReference type="PROSITE" id="PS00710">
    <property type="entry name" value="PGM_PMM"/>
    <property type="match status" value="1"/>
</dbReference>
<evidence type="ECO:0000256" key="5">
    <source>
        <dbReference type="ARBA" id="ARBA00022553"/>
    </source>
</evidence>
<evidence type="ECO:0000259" key="11">
    <source>
        <dbReference type="Pfam" id="PF02878"/>
    </source>
</evidence>
<dbReference type="SUPFAM" id="SSF55957">
    <property type="entry name" value="Phosphoglucomutase, C-terminal domain"/>
    <property type="match status" value="1"/>
</dbReference>
<keyword evidence="7" id="KW-0548">Nucleotidyltransferase</keyword>
<keyword evidence="15" id="KW-1185">Reference proteome</keyword>
<evidence type="ECO:0000313" key="13">
    <source>
        <dbReference type="EMBL" id="KAF0687931.1"/>
    </source>
</evidence>
<dbReference type="OrthoDB" id="2291at2759"/>
<dbReference type="PANTHER" id="PTHR22573">
    <property type="entry name" value="PHOSPHOHEXOMUTASE FAMILY MEMBER"/>
    <property type="match status" value="1"/>
</dbReference>
<dbReference type="FunFam" id="3.40.120.10:FF:000032">
    <property type="entry name" value="Udp-glucose-pyrophosphorylase phosphoglucomutase"/>
    <property type="match status" value="1"/>
</dbReference>
<evidence type="ECO:0000256" key="6">
    <source>
        <dbReference type="ARBA" id="ARBA00022679"/>
    </source>
</evidence>
<dbReference type="InterPro" id="IPR036900">
    <property type="entry name" value="A-D-PHexomutase_C_sf"/>
</dbReference>
<dbReference type="InterPro" id="IPR005841">
    <property type="entry name" value="Alpha-D-phosphohexomutase_SF"/>
</dbReference>
<dbReference type="Gene3D" id="3.90.550.10">
    <property type="entry name" value="Spore Coat Polysaccharide Biosynthesis Protein SpsA, Chain A"/>
    <property type="match status" value="1"/>
</dbReference>
<dbReference type="GO" id="GO:0005975">
    <property type="term" value="P:carbohydrate metabolic process"/>
    <property type="evidence" value="ECO:0007669"/>
    <property type="project" value="InterPro"/>
</dbReference>
<dbReference type="InterPro" id="IPR016055">
    <property type="entry name" value="A-D-PHexomutase_a/b/a-I/II/III"/>
</dbReference>
<feature type="domain" description="Alpha-D-phosphohexomutase alpha/beta/alpha" evidence="11">
    <location>
        <begin position="491"/>
        <end position="632"/>
    </location>
</feature>
<dbReference type="Gene3D" id="3.40.120.10">
    <property type="entry name" value="Alpha-D-Glucose-1,6-Bisphosphate, subunit A, domain 3"/>
    <property type="match status" value="3"/>
</dbReference>
<dbReference type="FunFam" id="3.30.310.50:FF:000002">
    <property type="entry name" value="Phosphoglucomutase 5"/>
    <property type="match status" value="1"/>
</dbReference>
<dbReference type="FunFam" id="3.40.120.10:FF:000005">
    <property type="entry name" value="Phosphoglucomutase 5"/>
    <property type="match status" value="1"/>
</dbReference>
<comment type="similarity">
    <text evidence="4">Belongs to the UDPGP type 1 family.</text>
</comment>
<keyword evidence="8" id="KW-0479">Metal-binding</keyword>
<dbReference type="PANTHER" id="PTHR22573:SF2">
    <property type="entry name" value="PHOSPHOGLUCOMUTASE"/>
    <property type="match status" value="1"/>
</dbReference>
<evidence type="ECO:0000256" key="9">
    <source>
        <dbReference type="ARBA" id="ARBA00022842"/>
    </source>
</evidence>
<reference evidence="14 15" key="1">
    <citation type="submission" date="2019-03" db="EMBL/GenBank/DDBJ databases">
        <authorList>
            <person name="Gaulin E."/>
            <person name="Dumas B."/>
        </authorList>
    </citation>
    <scope>NUCLEOTIDE SEQUENCE [LARGE SCALE GENOMIC DNA]</scope>
    <source>
        <strain evidence="14">CBS 568.67</strain>
    </source>
</reference>
<dbReference type="Pfam" id="PF02878">
    <property type="entry name" value="PGM_PMM_I"/>
    <property type="match status" value="1"/>
</dbReference>
<organism evidence="14 15">
    <name type="scientific">Aphanomyces stellatus</name>
    <dbReference type="NCBI Taxonomy" id="120398"/>
    <lineage>
        <taxon>Eukaryota</taxon>
        <taxon>Sar</taxon>
        <taxon>Stramenopiles</taxon>
        <taxon>Oomycota</taxon>
        <taxon>Saprolegniomycetes</taxon>
        <taxon>Saprolegniales</taxon>
        <taxon>Verrucalvaceae</taxon>
        <taxon>Aphanomyces</taxon>
    </lineage>
</organism>
<comment type="catalytic activity">
    <reaction evidence="1">
        <text>alpha-D-glucose 1-phosphate = alpha-D-glucose 6-phosphate</text>
        <dbReference type="Rhea" id="RHEA:23536"/>
        <dbReference type="ChEBI" id="CHEBI:58225"/>
        <dbReference type="ChEBI" id="CHEBI:58601"/>
        <dbReference type="EC" id="5.4.2.2"/>
    </reaction>
</comment>
<accession>A0A485LGG1</accession>
<dbReference type="Gene3D" id="2.160.10.10">
    <property type="entry name" value="Hexapeptide repeat proteins"/>
    <property type="match status" value="1"/>
</dbReference>
<comment type="similarity">
    <text evidence="3">Belongs to the phosphohexose mutase family.</text>
</comment>
<dbReference type="CDD" id="cd00897">
    <property type="entry name" value="UGPase_euk"/>
    <property type="match status" value="1"/>
</dbReference>
<proteinExistence type="inferred from homology"/>
<dbReference type="InterPro" id="IPR002618">
    <property type="entry name" value="UDPGP_fam"/>
</dbReference>
<dbReference type="InterPro" id="IPR016066">
    <property type="entry name" value="A-D-PHexomutase_CS"/>
</dbReference>
<evidence type="ECO:0000256" key="10">
    <source>
        <dbReference type="ARBA" id="ARBA00023235"/>
    </source>
</evidence>
<dbReference type="PRINTS" id="PR00509">
    <property type="entry name" value="PGMPMM"/>
</dbReference>
<dbReference type="SUPFAM" id="SSF53448">
    <property type="entry name" value="Nucleotide-diphospho-sugar transferases"/>
    <property type="match status" value="1"/>
</dbReference>
<dbReference type="InterPro" id="IPR016267">
    <property type="entry name" value="UDPGP_trans"/>
</dbReference>
<dbReference type="Pfam" id="PF02880">
    <property type="entry name" value="PGM_PMM_III"/>
    <property type="match status" value="1"/>
</dbReference>
<dbReference type="GO" id="GO:0004614">
    <property type="term" value="F:phosphoglucomutase activity"/>
    <property type="evidence" value="ECO:0007669"/>
    <property type="project" value="UniProtKB-EC"/>
</dbReference>
<feature type="domain" description="Alpha-D-phosphohexomutase alpha/beta/alpha" evidence="12">
    <location>
        <begin position="797"/>
        <end position="908"/>
    </location>
</feature>
<dbReference type="FunFam" id="3.40.120.10:FF:000004">
    <property type="entry name" value="Phosphoglucomutase 5"/>
    <property type="match status" value="1"/>
</dbReference>
<keyword evidence="5" id="KW-0597">Phosphoprotein</keyword>
<keyword evidence="6" id="KW-0808">Transferase</keyword>
<dbReference type="AlphaFoldDB" id="A0A485LGG1"/>
<evidence type="ECO:0000256" key="4">
    <source>
        <dbReference type="ARBA" id="ARBA00010401"/>
    </source>
</evidence>
<evidence type="ECO:0000256" key="8">
    <source>
        <dbReference type="ARBA" id="ARBA00022723"/>
    </source>
</evidence>
<keyword evidence="9" id="KW-0460">Magnesium</keyword>
<reference evidence="13" key="2">
    <citation type="submission" date="2019-06" db="EMBL/GenBank/DDBJ databases">
        <title>Genomics analysis of Aphanomyces spp. identifies a new class of oomycete effector associated with host adaptation.</title>
        <authorList>
            <person name="Gaulin E."/>
        </authorList>
    </citation>
    <scope>NUCLEOTIDE SEQUENCE</scope>
    <source>
        <strain evidence="13">CBS 578.67</strain>
    </source>
</reference>
<dbReference type="EMBL" id="CAADRA010006836">
    <property type="protein sequence ID" value="VFT97109.1"/>
    <property type="molecule type" value="Genomic_DNA"/>
</dbReference>
<dbReference type="FunFam" id="3.90.550.10:FF:000002">
    <property type="entry name" value="UTP--glucose-1-phosphate uridylyltransferase"/>
    <property type="match status" value="1"/>
</dbReference>
<dbReference type="InterPro" id="IPR029044">
    <property type="entry name" value="Nucleotide-diphossugar_trans"/>
</dbReference>
<evidence type="ECO:0000256" key="1">
    <source>
        <dbReference type="ARBA" id="ARBA00000443"/>
    </source>
</evidence>
<dbReference type="SUPFAM" id="SSF53738">
    <property type="entry name" value="Phosphoglucomutase, first 3 domains"/>
    <property type="match status" value="3"/>
</dbReference>
<protein>
    <submittedName>
        <fullName evidence="14">Aste57867_20423 protein</fullName>
    </submittedName>
</protein>
<dbReference type="GO" id="GO:0006011">
    <property type="term" value="P:UDP-alpha-D-glucose metabolic process"/>
    <property type="evidence" value="ECO:0007669"/>
    <property type="project" value="InterPro"/>
</dbReference>
<dbReference type="Gene3D" id="3.30.310.50">
    <property type="entry name" value="Alpha-D-phosphohexomutase, C-terminal domain"/>
    <property type="match status" value="1"/>
</dbReference>
<evidence type="ECO:0000256" key="2">
    <source>
        <dbReference type="ARBA" id="ARBA00001946"/>
    </source>
</evidence>
<dbReference type="EMBL" id="VJMH01006813">
    <property type="protein sequence ID" value="KAF0687931.1"/>
    <property type="molecule type" value="Genomic_DNA"/>
</dbReference>
<dbReference type="GO" id="GO:0003983">
    <property type="term" value="F:UTP:glucose-1-phosphate uridylyltransferase activity"/>
    <property type="evidence" value="ECO:0007669"/>
    <property type="project" value="InterPro"/>
</dbReference>
<dbReference type="FunFam" id="2.160.10.10:FF:000001">
    <property type="entry name" value="UTP--glucose-1-phosphate uridylyltransferase"/>
    <property type="match status" value="1"/>
</dbReference>